<feature type="region of interest" description="Disordered" evidence="1">
    <location>
        <begin position="1"/>
        <end position="154"/>
    </location>
</feature>
<dbReference type="RefSeq" id="WP_099876253.1">
    <property type="nucleotide sequence ID" value="NZ_CP024608.1"/>
</dbReference>
<feature type="compositionally biased region" description="Basic and acidic residues" evidence="1">
    <location>
        <begin position="19"/>
        <end position="34"/>
    </location>
</feature>
<evidence type="ECO:0000313" key="3">
    <source>
        <dbReference type="Proteomes" id="UP000229897"/>
    </source>
</evidence>
<keyword evidence="3" id="KW-1185">Reference proteome</keyword>
<dbReference type="AlphaFoldDB" id="A0A2D2DLZ9"/>
<dbReference type="EMBL" id="CP024608">
    <property type="protein sequence ID" value="ATQ76006.1"/>
    <property type="molecule type" value="Genomic_DNA"/>
</dbReference>
<feature type="compositionally biased region" description="Polar residues" evidence="1">
    <location>
        <begin position="121"/>
        <end position="130"/>
    </location>
</feature>
<feature type="compositionally biased region" description="Low complexity" evidence="1">
    <location>
        <begin position="56"/>
        <end position="91"/>
    </location>
</feature>
<organism evidence="2 3">
    <name type="scientific">Massilia violaceinigra</name>
    <dbReference type="NCBI Taxonomy" id="2045208"/>
    <lineage>
        <taxon>Bacteria</taxon>
        <taxon>Pseudomonadati</taxon>
        <taxon>Pseudomonadota</taxon>
        <taxon>Betaproteobacteria</taxon>
        <taxon>Burkholderiales</taxon>
        <taxon>Oxalobacteraceae</taxon>
        <taxon>Telluria group</taxon>
        <taxon>Massilia</taxon>
    </lineage>
</organism>
<dbReference type="OrthoDB" id="8759202at2"/>
<feature type="compositionally biased region" description="Gly residues" evidence="1">
    <location>
        <begin position="43"/>
        <end position="55"/>
    </location>
</feature>
<accession>A0A2D2DLZ9</accession>
<sequence>MNSNQRSEGNNQSSNGGNEKSESSSRGGTVEKDNLNQSNQSGTLGGSQQSGGLGGSKQQQGGSQQGSQIGQQSTERSGSQTGSQQQGIPGQHQSNDVAGGMPKSPGGKRLSADQDMDDDTGLSNKQNRQSADLDEGSRQSQQSNVGRRSDGTPD</sequence>
<dbReference type="KEGG" id="mass:CR152_16780"/>
<gene>
    <name evidence="2" type="ORF">CR152_16780</name>
</gene>
<reference evidence="2" key="1">
    <citation type="submission" date="2017-10" db="EMBL/GenBank/DDBJ databases">
        <title>Massilia psychrophilum sp. nov., a novel purple-pigmented bacterium isolated from Tianshan glacier, Xinjiang Municipality, China.</title>
        <authorList>
            <person name="Wang H."/>
        </authorList>
    </citation>
    <scope>NUCLEOTIDE SEQUENCE [LARGE SCALE GENOMIC DNA]</scope>
    <source>
        <strain evidence="2">B2</strain>
    </source>
</reference>
<evidence type="ECO:0000256" key="1">
    <source>
        <dbReference type="SAM" id="MobiDB-lite"/>
    </source>
</evidence>
<dbReference type="Proteomes" id="UP000229897">
    <property type="component" value="Chromosome"/>
</dbReference>
<protein>
    <submittedName>
        <fullName evidence="2">Uncharacterized protein</fullName>
    </submittedName>
</protein>
<proteinExistence type="predicted"/>
<evidence type="ECO:0000313" key="2">
    <source>
        <dbReference type="EMBL" id="ATQ76006.1"/>
    </source>
</evidence>
<name>A0A2D2DLZ9_9BURK</name>
<feature type="compositionally biased region" description="Low complexity" evidence="1">
    <location>
        <begin position="1"/>
        <end position="18"/>
    </location>
</feature>